<dbReference type="AlphaFoldDB" id="A0A4T0T8E8"/>
<feature type="compositionally biased region" description="Basic and acidic residues" evidence="1">
    <location>
        <begin position="33"/>
        <end position="43"/>
    </location>
</feature>
<accession>A0A4T0T8E8</accession>
<dbReference type="Proteomes" id="UP000309601">
    <property type="component" value="Unassembled WGS sequence"/>
</dbReference>
<dbReference type="Proteomes" id="UP000310708">
    <property type="component" value="Unassembled WGS sequence"/>
</dbReference>
<dbReference type="EMBL" id="SPRW01000042">
    <property type="protein sequence ID" value="TIC62815.1"/>
    <property type="molecule type" value="Genomic_DNA"/>
</dbReference>
<evidence type="ECO:0000313" key="7">
    <source>
        <dbReference type="Proteomes" id="UP000305362"/>
    </source>
</evidence>
<evidence type="ECO:0000313" key="4">
    <source>
        <dbReference type="EMBL" id="TIC60683.1"/>
    </source>
</evidence>
<evidence type="ECO:0000313" key="5">
    <source>
        <dbReference type="EMBL" id="TIC61485.1"/>
    </source>
</evidence>
<dbReference type="EMBL" id="SPRC01000041">
    <property type="protein sequence ID" value="TIB76814.1"/>
    <property type="molecule type" value="Genomic_DNA"/>
</dbReference>
<feature type="region of interest" description="Disordered" evidence="1">
    <location>
        <begin position="1"/>
        <end position="52"/>
    </location>
</feature>
<evidence type="ECO:0000313" key="10">
    <source>
        <dbReference type="Proteomes" id="UP000310685"/>
    </source>
</evidence>
<dbReference type="Proteomes" id="UP000305647">
    <property type="component" value="Unassembled WGS sequence"/>
</dbReference>
<dbReference type="Proteomes" id="UP000310685">
    <property type="component" value="Unassembled WGS sequence"/>
</dbReference>
<evidence type="ECO:0000313" key="8">
    <source>
        <dbReference type="Proteomes" id="UP000305647"/>
    </source>
</evidence>
<evidence type="ECO:0000313" key="9">
    <source>
        <dbReference type="Proteomes" id="UP000309601"/>
    </source>
</evidence>
<dbReference type="EMBL" id="SPRO01000039">
    <property type="protein sequence ID" value="TIC28476.1"/>
    <property type="molecule type" value="Genomic_DNA"/>
</dbReference>
<evidence type="ECO:0000313" key="6">
    <source>
        <dbReference type="EMBL" id="TIC62815.1"/>
    </source>
</evidence>
<dbReference type="OrthoDB" id="4085451at2759"/>
<organism evidence="5 11">
    <name type="scientific">Wallemia mellicola</name>
    <dbReference type="NCBI Taxonomy" id="1708541"/>
    <lineage>
        <taxon>Eukaryota</taxon>
        <taxon>Fungi</taxon>
        <taxon>Dikarya</taxon>
        <taxon>Basidiomycota</taxon>
        <taxon>Wallemiomycotina</taxon>
        <taxon>Wallemiomycetes</taxon>
        <taxon>Wallemiales</taxon>
        <taxon>Wallemiaceae</taxon>
        <taxon>Wallemia</taxon>
    </lineage>
</organism>
<sequence>MGNAASKAPRRLSKTQTKEIPRASESLNRMKAPPKEEILKDGQDPDFSANLSKIDPVKIHKMQTNFKPSDKMMDILKGRKIENDIENAAMTRNRLSAQSLLSYLEERKGSSDVTQLNKEFDVENQTMEAISEYLAAPRLGTPFTVKVDNERGEIERVEVFV</sequence>
<dbReference type="EMBL" id="SPRX01000096">
    <property type="protein sequence ID" value="TIC61485.1"/>
    <property type="molecule type" value="Genomic_DNA"/>
</dbReference>
<evidence type="ECO:0000256" key="1">
    <source>
        <dbReference type="SAM" id="MobiDB-lite"/>
    </source>
</evidence>
<dbReference type="Proteomes" id="UP000305362">
    <property type="component" value="Unassembled WGS sequence"/>
</dbReference>
<dbReference type="EMBL" id="SPRV01000037">
    <property type="protein sequence ID" value="TIC60683.1"/>
    <property type="molecule type" value="Genomic_DNA"/>
</dbReference>
<evidence type="ECO:0000313" key="2">
    <source>
        <dbReference type="EMBL" id="TIB76814.1"/>
    </source>
</evidence>
<proteinExistence type="predicted"/>
<comment type="caution">
    <text evidence="5">The sequence shown here is derived from an EMBL/GenBank/DDBJ whole genome shotgun (WGS) entry which is preliminary data.</text>
</comment>
<protein>
    <submittedName>
        <fullName evidence="5">Uncharacterized protein</fullName>
    </submittedName>
</protein>
<evidence type="ECO:0000313" key="11">
    <source>
        <dbReference type="Proteomes" id="UP000310708"/>
    </source>
</evidence>
<name>A0A4T0T8E8_9BASI</name>
<evidence type="ECO:0000313" key="3">
    <source>
        <dbReference type="EMBL" id="TIC28476.1"/>
    </source>
</evidence>
<gene>
    <name evidence="5" type="ORF">E3Q01_04329</name>
    <name evidence="6" type="ORF">E3Q02_03305</name>
    <name evidence="4" type="ORF">E3Q03_03070</name>
    <name evidence="3" type="ORF">E3Q10_03154</name>
    <name evidence="2" type="ORF">E3Q22_03348</name>
</gene>
<reference evidence="7 8" key="1">
    <citation type="submission" date="2019-03" db="EMBL/GenBank/DDBJ databases">
        <title>Sequencing 25 genomes of Wallemia mellicola.</title>
        <authorList>
            <person name="Gostincar C."/>
        </authorList>
    </citation>
    <scope>NUCLEOTIDE SEQUENCE [LARGE SCALE GENOMIC DNA]</scope>
    <source>
        <strain evidence="6 9">EXF-1274</strain>
        <strain evidence="4 7">EXF-1277</strain>
        <strain evidence="2 10">EXF-6152</strain>
        <strain evidence="5 11">EXF-757</strain>
        <strain evidence="3 8">EXF-8738</strain>
    </source>
</reference>